<proteinExistence type="predicted"/>
<keyword evidence="4" id="KW-1185">Reference proteome</keyword>
<sequence length="159" mass="17310">MEIMEWRKCYLDVILVPLGVLINIAYHAWLCHKVRTQPLTTAIGTYTEAQRLWVPAIVKDIDKRNIVAVQTLRNTIMGSTMMATTSILLCAGLTAVISSTYGVTKAPFNPPFTGSLHVDNVSESSEHPDKHPGGSQVDSDAGVCLSSSGEGLLFEHGRQ</sequence>
<dbReference type="InterPro" id="IPR006747">
    <property type="entry name" value="DUF599"/>
</dbReference>
<name>A0A5N6QZR5_9ROSI</name>
<dbReference type="Proteomes" id="UP000327013">
    <property type="component" value="Chromosome 3"/>
</dbReference>
<dbReference type="OrthoDB" id="1673732at2759"/>
<feature type="region of interest" description="Disordered" evidence="1">
    <location>
        <begin position="117"/>
        <end position="159"/>
    </location>
</feature>
<evidence type="ECO:0000256" key="1">
    <source>
        <dbReference type="SAM" id="MobiDB-lite"/>
    </source>
</evidence>
<dbReference type="Pfam" id="PF04654">
    <property type="entry name" value="DUF599"/>
    <property type="match status" value="1"/>
</dbReference>
<reference evidence="3 4" key="1">
    <citation type="submission" date="2019-06" db="EMBL/GenBank/DDBJ databases">
        <title>A chromosomal-level reference genome of Carpinus fangiana (Coryloideae, Betulaceae).</title>
        <authorList>
            <person name="Yang X."/>
            <person name="Wang Z."/>
            <person name="Zhang L."/>
            <person name="Hao G."/>
            <person name="Liu J."/>
            <person name="Yang Y."/>
        </authorList>
    </citation>
    <scope>NUCLEOTIDE SEQUENCE [LARGE SCALE GENOMIC DNA]</scope>
    <source>
        <strain evidence="3">Cfa_2016G</strain>
        <tissue evidence="3">Leaf</tissue>
    </source>
</reference>
<organism evidence="3 4">
    <name type="scientific">Carpinus fangiana</name>
    <dbReference type="NCBI Taxonomy" id="176857"/>
    <lineage>
        <taxon>Eukaryota</taxon>
        <taxon>Viridiplantae</taxon>
        <taxon>Streptophyta</taxon>
        <taxon>Embryophyta</taxon>
        <taxon>Tracheophyta</taxon>
        <taxon>Spermatophyta</taxon>
        <taxon>Magnoliopsida</taxon>
        <taxon>eudicotyledons</taxon>
        <taxon>Gunneridae</taxon>
        <taxon>Pentapetalae</taxon>
        <taxon>rosids</taxon>
        <taxon>fabids</taxon>
        <taxon>Fagales</taxon>
        <taxon>Betulaceae</taxon>
        <taxon>Carpinus</taxon>
    </lineage>
</organism>
<evidence type="ECO:0000256" key="2">
    <source>
        <dbReference type="SAM" id="Phobius"/>
    </source>
</evidence>
<feature type="transmembrane region" description="Helical" evidence="2">
    <location>
        <begin position="9"/>
        <end position="29"/>
    </location>
</feature>
<dbReference type="PANTHER" id="PTHR31881">
    <property type="match status" value="1"/>
</dbReference>
<gene>
    <name evidence="3" type="ORF">FH972_008773</name>
</gene>
<dbReference type="EMBL" id="CM017323">
    <property type="protein sequence ID" value="KAE8023019.1"/>
    <property type="molecule type" value="Genomic_DNA"/>
</dbReference>
<protein>
    <submittedName>
        <fullName evidence="3">Uncharacterized protein</fullName>
    </submittedName>
</protein>
<evidence type="ECO:0000313" key="3">
    <source>
        <dbReference type="EMBL" id="KAE8023019.1"/>
    </source>
</evidence>
<accession>A0A5N6QZR5</accession>
<keyword evidence="2" id="KW-0812">Transmembrane</keyword>
<dbReference type="AlphaFoldDB" id="A0A5N6QZR5"/>
<keyword evidence="2" id="KW-1133">Transmembrane helix</keyword>
<keyword evidence="2" id="KW-0472">Membrane</keyword>
<evidence type="ECO:0000313" key="4">
    <source>
        <dbReference type="Proteomes" id="UP000327013"/>
    </source>
</evidence>
<dbReference type="PANTHER" id="PTHR31881:SF6">
    <property type="entry name" value="OS09G0494600 PROTEIN"/>
    <property type="match status" value="1"/>
</dbReference>